<sequence length="653" mass="72410">MSLRITTWNVNGIRNPFSYQPWRDQRTFTAMFDILQADIVIMQELKIQRKDLKDDMVLVPGWDCYFSLPKHKKAGYSGVAIYTRQSVCAPIKAEEGIIGVLCPPNSSTCYCDLPEDQKIGGYPTATQLSVCPVDASALDSEGRCVVLEFPAFILIGVYSPANSAGNRDDFRLGFLNALDARVRNLVSAGKHVIVAGDLNVSRDELDSANPVETMRKSGLTPEEYISTPTRRLFNQLLFEGKVLGQRDEGREQPMLWDTCRGFHPERKGMFTCWEQKINARPANYGSRIDYVLCSIGIKDWISDANIQEGLLGSDHCPVYTVIKEKINVGEKQVHIYDLMNPNGVFKAGKRIRSYDTKWLPALSGRLIPEFDRRRSIRDMFTKKPSLTAASTGRTSNALTPEAELHSLGSETLTPNSEPSNLPSPERLKFPSSNGSTLGEKRDAQMPHQSQRPAKRSKSTAVSAASGPERGQKSLKGFFKPRSSGQLNGRIDSKADDLSVPSSSLESSLQRSSSSTDDVKVQSNQFRAGFSFTKTGDSQDVSKTDSQSNTFRPPSLPSAESELKESQECEGVVDPIVTKESWSKLFSKPVAPRCEGHNEPCIKLTTKKSGFNCGRAFWICPRPVGPTGSKEKGTEWRCQTFIWSSDWNARDSGP</sequence>
<dbReference type="GO" id="GO:0008311">
    <property type="term" value="F:double-stranded DNA 3'-5' DNA exonuclease activity"/>
    <property type="evidence" value="ECO:0007669"/>
    <property type="project" value="TreeGrafter"/>
</dbReference>
<dbReference type="Proteomes" id="UP000076632">
    <property type="component" value="Unassembled WGS sequence"/>
</dbReference>
<name>A0A165AHQ9_XYLHT</name>
<dbReference type="InterPro" id="IPR020848">
    <property type="entry name" value="AP_endonuclease_F1_CS"/>
</dbReference>
<dbReference type="Gene3D" id="3.60.10.10">
    <property type="entry name" value="Endonuclease/exonuclease/phosphatase"/>
    <property type="match status" value="1"/>
</dbReference>
<dbReference type="InterPro" id="IPR020847">
    <property type="entry name" value="AP_endonuclease_F1_BS"/>
</dbReference>
<dbReference type="OMA" id="SFWICPR"/>
<feature type="binding site" evidence="11">
    <location>
        <position position="44"/>
    </location>
    <ligand>
        <name>Mg(2+)</name>
        <dbReference type="ChEBI" id="CHEBI:18420"/>
        <label>1</label>
    </ligand>
</feature>
<dbReference type="STRING" id="1328760.A0A165AHQ9"/>
<feature type="site" description="Interaction with DNA substrate" evidence="12">
    <location>
        <position position="315"/>
    </location>
</feature>
<evidence type="ECO:0000256" key="13">
    <source>
        <dbReference type="PROSITE-ProRule" id="PRU01343"/>
    </source>
</evidence>
<feature type="binding site" evidence="11">
    <location>
        <position position="199"/>
    </location>
    <ligand>
        <name>Mg(2+)</name>
        <dbReference type="ChEBI" id="CHEBI:18420"/>
        <label>1</label>
    </ligand>
</feature>
<dbReference type="GO" id="GO:0005634">
    <property type="term" value="C:nucleus"/>
    <property type="evidence" value="ECO:0007669"/>
    <property type="project" value="TreeGrafter"/>
</dbReference>
<keyword evidence="7" id="KW-0862">Zinc</keyword>
<evidence type="ECO:0000256" key="9">
    <source>
        <dbReference type="ARBA" id="ARBA00023242"/>
    </source>
</evidence>
<dbReference type="FunCoup" id="A0A165AHQ9">
    <property type="interactions" value="468"/>
</dbReference>
<evidence type="ECO:0000256" key="10">
    <source>
        <dbReference type="PIRSR" id="PIRSR604808-1"/>
    </source>
</evidence>
<reference evidence="16 17" key="1">
    <citation type="journal article" date="2016" name="Fungal Biol.">
        <title>The genome of Xylona heveae provides a window into fungal endophytism.</title>
        <authorList>
            <person name="Gazis R."/>
            <person name="Kuo A."/>
            <person name="Riley R."/>
            <person name="LaButti K."/>
            <person name="Lipzen A."/>
            <person name="Lin J."/>
            <person name="Amirebrahimi M."/>
            <person name="Hesse C.N."/>
            <person name="Spatafora J.W."/>
            <person name="Henrissat B."/>
            <person name="Hainaut M."/>
            <person name="Grigoriev I.V."/>
            <person name="Hibbett D.S."/>
        </authorList>
    </citation>
    <scope>NUCLEOTIDE SEQUENCE [LARGE SCALE GENOMIC DNA]</scope>
    <source>
        <strain evidence="16 17">TC161</strain>
    </source>
</reference>
<keyword evidence="11" id="KW-0464">Manganese</keyword>
<dbReference type="GO" id="GO:0008270">
    <property type="term" value="F:zinc ion binding"/>
    <property type="evidence" value="ECO:0007669"/>
    <property type="project" value="UniProtKB-KW"/>
</dbReference>
<evidence type="ECO:0000256" key="12">
    <source>
        <dbReference type="PIRSR" id="PIRSR604808-3"/>
    </source>
</evidence>
<evidence type="ECO:0000313" key="17">
    <source>
        <dbReference type="Proteomes" id="UP000076632"/>
    </source>
</evidence>
<dbReference type="PROSITE" id="PS51435">
    <property type="entry name" value="AP_NUCLEASE_F1_4"/>
    <property type="match status" value="1"/>
</dbReference>
<dbReference type="InParanoid" id="A0A165AHQ9"/>
<dbReference type="AlphaFoldDB" id="A0A165AHQ9"/>
<dbReference type="InterPro" id="IPR010666">
    <property type="entry name" value="Znf_GRF"/>
</dbReference>
<evidence type="ECO:0000256" key="3">
    <source>
        <dbReference type="ARBA" id="ARBA00013541"/>
    </source>
</evidence>
<keyword evidence="16" id="KW-0456">Lyase</keyword>
<dbReference type="GeneID" id="28895465"/>
<dbReference type="PROSITE" id="PS00728">
    <property type="entry name" value="AP_NUCLEASE_F1_3"/>
    <property type="match status" value="1"/>
</dbReference>
<evidence type="ECO:0000256" key="11">
    <source>
        <dbReference type="PIRSR" id="PIRSR604808-2"/>
    </source>
</evidence>
<dbReference type="InterPro" id="IPR004808">
    <property type="entry name" value="AP_endonuc_1"/>
</dbReference>
<dbReference type="Pfam" id="PF03372">
    <property type="entry name" value="Exo_endo_phos"/>
    <property type="match status" value="1"/>
</dbReference>
<evidence type="ECO:0000256" key="6">
    <source>
        <dbReference type="ARBA" id="ARBA00022801"/>
    </source>
</evidence>
<dbReference type="PANTHER" id="PTHR22748:SF4">
    <property type="entry name" value="DNA-(APURINIC OR APYRIMIDINIC SITE) ENDONUCLEASE 2"/>
    <property type="match status" value="1"/>
</dbReference>
<feature type="region of interest" description="Disordered" evidence="14">
    <location>
        <begin position="406"/>
        <end position="568"/>
    </location>
</feature>
<evidence type="ECO:0000256" key="8">
    <source>
        <dbReference type="ARBA" id="ARBA00022842"/>
    </source>
</evidence>
<keyword evidence="17" id="KW-1185">Reference proteome</keyword>
<dbReference type="GO" id="GO:0006284">
    <property type="term" value="P:base-excision repair"/>
    <property type="evidence" value="ECO:0007669"/>
    <property type="project" value="TreeGrafter"/>
</dbReference>
<evidence type="ECO:0000313" key="16">
    <source>
        <dbReference type="EMBL" id="KZF20494.1"/>
    </source>
</evidence>
<dbReference type="SUPFAM" id="SSF56219">
    <property type="entry name" value="DNase I-like"/>
    <property type="match status" value="1"/>
</dbReference>
<feature type="binding site" evidence="11">
    <location>
        <position position="314"/>
    </location>
    <ligand>
        <name>Mg(2+)</name>
        <dbReference type="ChEBI" id="CHEBI:18420"/>
        <label>1</label>
    </ligand>
</feature>
<evidence type="ECO:0000259" key="15">
    <source>
        <dbReference type="PROSITE" id="PS51999"/>
    </source>
</evidence>
<feature type="compositionally biased region" description="Low complexity" evidence="14">
    <location>
        <begin position="414"/>
        <end position="424"/>
    </location>
</feature>
<accession>A0A165AHQ9</accession>
<feature type="binding site" evidence="11">
    <location>
        <position position="197"/>
    </location>
    <ligand>
        <name>Mg(2+)</name>
        <dbReference type="ChEBI" id="CHEBI:18420"/>
        <label>1</label>
    </ligand>
</feature>
<evidence type="ECO:0000256" key="7">
    <source>
        <dbReference type="ARBA" id="ARBA00022833"/>
    </source>
</evidence>
<feature type="compositionally biased region" description="Low complexity" evidence="14">
    <location>
        <begin position="497"/>
        <end position="514"/>
    </location>
</feature>
<keyword evidence="9" id="KW-0539">Nucleus</keyword>
<feature type="domain" description="GRF-type" evidence="15">
    <location>
        <begin position="593"/>
        <end position="646"/>
    </location>
</feature>
<feature type="active site" evidence="10">
    <location>
        <position position="158"/>
    </location>
</feature>
<gene>
    <name evidence="16" type="ORF">L228DRAFT_223619</name>
</gene>
<protein>
    <recommendedName>
        <fullName evidence="3">DNA-(apurinic or apyrimidinic site) endonuclease 2</fullName>
    </recommendedName>
</protein>
<dbReference type="PROSITE" id="PS51999">
    <property type="entry name" value="ZF_GRF"/>
    <property type="match status" value="1"/>
</dbReference>
<feature type="site" description="Important for catalytic activity" evidence="12">
    <location>
        <position position="289"/>
    </location>
</feature>
<comment type="similarity">
    <text evidence="2">Belongs to the DNA repair enzymes AP/ExoA family.</text>
</comment>
<evidence type="ECO:0000256" key="5">
    <source>
        <dbReference type="ARBA" id="ARBA00022771"/>
    </source>
</evidence>
<feature type="active site" description="Proton acceptor" evidence="10">
    <location>
        <position position="315"/>
    </location>
</feature>
<dbReference type="GO" id="GO:0003677">
    <property type="term" value="F:DNA binding"/>
    <property type="evidence" value="ECO:0007669"/>
    <property type="project" value="InterPro"/>
</dbReference>
<keyword evidence="4 11" id="KW-0479">Metal-binding</keyword>
<dbReference type="InterPro" id="IPR036691">
    <property type="entry name" value="Endo/exonu/phosph_ase_sf"/>
</dbReference>
<evidence type="ECO:0000256" key="2">
    <source>
        <dbReference type="ARBA" id="ARBA00007092"/>
    </source>
</evidence>
<dbReference type="CDD" id="cd09088">
    <property type="entry name" value="Ape2-like_AP-endo"/>
    <property type="match status" value="1"/>
</dbReference>
<dbReference type="EMBL" id="KV407463">
    <property type="protein sequence ID" value="KZF20494.1"/>
    <property type="molecule type" value="Genomic_DNA"/>
</dbReference>
<dbReference type="RefSeq" id="XP_018186049.1">
    <property type="nucleotide sequence ID" value="XM_018330328.1"/>
</dbReference>
<feature type="site" description="Transition state stabilizer" evidence="12">
    <location>
        <position position="199"/>
    </location>
</feature>
<keyword evidence="6" id="KW-0378">Hydrolase</keyword>
<dbReference type="FunFam" id="3.60.10.10:FF:000079">
    <property type="entry name" value="DNA-(apurinic or apyrimidinic site) lyase"/>
    <property type="match status" value="1"/>
</dbReference>
<dbReference type="PROSITE" id="PS00726">
    <property type="entry name" value="AP_NUCLEASE_F1_1"/>
    <property type="match status" value="1"/>
</dbReference>
<feature type="compositionally biased region" description="Polar residues" evidence="14">
    <location>
        <begin position="520"/>
        <end position="551"/>
    </location>
</feature>
<keyword evidence="5 13" id="KW-0863">Zinc-finger</keyword>
<proteinExistence type="inferred from homology"/>
<comment type="cofactor">
    <cofactor evidence="11">
        <name>Mg(2+)</name>
        <dbReference type="ChEBI" id="CHEBI:18420"/>
    </cofactor>
    <cofactor evidence="11">
        <name>Mn(2+)</name>
        <dbReference type="ChEBI" id="CHEBI:29035"/>
    </cofactor>
    <text evidence="11">Probably binds two magnesium or manganese ions per subunit.</text>
</comment>
<dbReference type="GO" id="GO:0016829">
    <property type="term" value="F:lyase activity"/>
    <property type="evidence" value="ECO:0007669"/>
    <property type="project" value="UniProtKB-KW"/>
</dbReference>
<evidence type="ECO:0000256" key="1">
    <source>
        <dbReference type="ARBA" id="ARBA00001936"/>
    </source>
</evidence>
<evidence type="ECO:0000256" key="4">
    <source>
        <dbReference type="ARBA" id="ARBA00022723"/>
    </source>
</evidence>
<organism evidence="16 17">
    <name type="scientific">Xylona heveae (strain CBS 132557 / TC161)</name>
    <dbReference type="NCBI Taxonomy" id="1328760"/>
    <lineage>
        <taxon>Eukaryota</taxon>
        <taxon>Fungi</taxon>
        <taxon>Dikarya</taxon>
        <taxon>Ascomycota</taxon>
        <taxon>Pezizomycotina</taxon>
        <taxon>Xylonomycetes</taxon>
        <taxon>Xylonales</taxon>
        <taxon>Xylonaceae</taxon>
        <taxon>Xylona</taxon>
    </lineage>
</organism>
<comment type="cofactor">
    <cofactor evidence="1">
        <name>Mn(2+)</name>
        <dbReference type="ChEBI" id="CHEBI:29035"/>
    </cofactor>
</comment>
<feature type="binding site" evidence="11">
    <location>
        <position position="9"/>
    </location>
    <ligand>
        <name>Mg(2+)</name>
        <dbReference type="ChEBI" id="CHEBI:18420"/>
        <label>1</label>
    </ligand>
</feature>
<dbReference type="PANTHER" id="PTHR22748">
    <property type="entry name" value="AP ENDONUCLEASE"/>
    <property type="match status" value="1"/>
</dbReference>
<feature type="binding site" evidence="11">
    <location>
        <position position="315"/>
    </location>
    <ligand>
        <name>Mg(2+)</name>
        <dbReference type="ChEBI" id="CHEBI:18420"/>
        <label>1</label>
    </ligand>
</feature>
<dbReference type="InterPro" id="IPR005135">
    <property type="entry name" value="Endo/exonuclease/phosphatase"/>
</dbReference>
<dbReference type="GO" id="GO:0003906">
    <property type="term" value="F:DNA-(apurinic or apyrimidinic site) endonuclease activity"/>
    <property type="evidence" value="ECO:0007669"/>
    <property type="project" value="TreeGrafter"/>
</dbReference>
<dbReference type="GO" id="GO:0008081">
    <property type="term" value="F:phosphoric diester hydrolase activity"/>
    <property type="evidence" value="ECO:0007669"/>
    <property type="project" value="TreeGrafter"/>
</dbReference>
<evidence type="ECO:0000256" key="14">
    <source>
        <dbReference type="SAM" id="MobiDB-lite"/>
    </source>
</evidence>
<keyword evidence="8 11" id="KW-0460">Magnesium</keyword>
<feature type="active site" description="Proton donor/acceptor" evidence="10">
    <location>
        <position position="197"/>
    </location>
</feature>
<dbReference type="OrthoDB" id="391817at2759"/>